<protein>
    <submittedName>
        <fullName evidence="2">Uncharacterized protein</fullName>
    </submittedName>
</protein>
<feature type="region of interest" description="Disordered" evidence="1">
    <location>
        <begin position="97"/>
        <end position="123"/>
    </location>
</feature>
<organism evidence="2 3">
    <name type="scientific">Desulfamplus magnetovallimortis</name>
    <dbReference type="NCBI Taxonomy" id="1246637"/>
    <lineage>
        <taxon>Bacteria</taxon>
        <taxon>Pseudomonadati</taxon>
        <taxon>Thermodesulfobacteriota</taxon>
        <taxon>Desulfobacteria</taxon>
        <taxon>Desulfobacterales</taxon>
        <taxon>Desulfobacteraceae</taxon>
        <taxon>Desulfamplus</taxon>
    </lineage>
</organism>
<dbReference type="STRING" id="1246637.MTBBW1_790049"/>
<dbReference type="InterPro" id="IPR027588">
    <property type="entry name" value="XXXCH_dom_fam"/>
</dbReference>
<evidence type="ECO:0000313" key="2">
    <source>
        <dbReference type="EMBL" id="SLM32651.1"/>
    </source>
</evidence>
<proteinExistence type="predicted"/>
<sequence length="229" mass="26541">MASHKKRIKSLSLKEAADFLRGVADSLEKGESISTLNEAESIATPVYPLECKHIKRLEIEIRHKEQDRFNIKIKSKTFPSPEVSTEDLAFKEKRQYEILESERNPSDNNSDPRSDRKTDSGPAMKTLFKSFAGGKPKYKKLKKKMDEEFRQIYDLLAKNQLPDNHLTDSFLESSRMMVSFKGRGEIFYKPYESACERFRAAVSSNDLLSCKAIYQELEQIKNDCHKRYK</sequence>
<dbReference type="NCBIfam" id="TIGR04358">
    <property type="entry name" value="XXXCH_domain"/>
    <property type="match status" value="1"/>
</dbReference>
<dbReference type="OrthoDB" id="5453594at2"/>
<dbReference type="RefSeq" id="WP_080802698.1">
    <property type="nucleotide sequence ID" value="NZ_LT828543.1"/>
</dbReference>
<gene>
    <name evidence="2" type="ORF">MTBBW1_790049</name>
</gene>
<dbReference type="AlphaFoldDB" id="A0A1W1HJH0"/>
<accession>A0A1W1HJH0</accession>
<evidence type="ECO:0000256" key="1">
    <source>
        <dbReference type="SAM" id="MobiDB-lite"/>
    </source>
</evidence>
<reference evidence="2 3" key="1">
    <citation type="submission" date="2017-03" db="EMBL/GenBank/DDBJ databases">
        <authorList>
            <person name="Afonso C.L."/>
            <person name="Miller P.J."/>
            <person name="Scott M.A."/>
            <person name="Spackman E."/>
            <person name="Goraichik I."/>
            <person name="Dimitrov K.M."/>
            <person name="Suarez D.L."/>
            <person name="Swayne D.E."/>
        </authorList>
    </citation>
    <scope>NUCLEOTIDE SEQUENCE [LARGE SCALE GENOMIC DNA]</scope>
    <source>
        <strain evidence="2">PRJEB14757</strain>
    </source>
</reference>
<dbReference type="Proteomes" id="UP000191931">
    <property type="component" value="Unassembled WGS sequence"/>
</dbReference>
<keyword evidence="3" id="KW-1185">Reference proteome</keyword>
<evidence type="ECO:0000313" key="3">
    <source>
        <dbReference type="Proteomes" id="UP000191931"/>
    </source>
</evidence>
<dbReference type="EMBL" id="FWEV01000324">
    <property type="protein sequence ID" value="SLM32651.1"/>
    <property type="molecule type" value="Genomic_DNA"/>
</dbReference>
<name>A0A1W1HJH0_9BACT</name>
<feature type="compositionally biased region" description="Basic and acidic residues" evidence="1">
    <location>
        <begin position="97"/>
        <end position="119"/>
    </location>
</feature>